<dbReference type="InterPro" id="IPR005530">
    <property type="entry name" value="SPW"/>
</dbReference>
<feature type="transmembrane region" description="Helical" evidence="10">
    <location>
        <begin position="394"/>
        <end position="414"/>
    </location>
</feature>
<dbReference type="InterPro" id="IPR038354">
    <property type="entry name" value="VKOR_sf"/>
</dbReference>
<dbReference type="EMBL" id="QPIJ01000006">
    <property type="protein sequence ID" value="RCV92985.1"/>
    <property type="molecule type" value="Genomic_DNA"/>
</dbReference>
<feature type="domain" description="SPW repeat-containing integral membrane" evidence="12">
    <location>
        <begin position="395"/>
        <end position="487"/>
    </location>
</feature>
<evidence type="ECO:0000259" key="13">
    <source>
        <dbReference type="Pfam" id="PF07884"/>
    </source>
</evidence>
<dbReference type="InterPro" id="IPR050177">
    <property type="entry name" value="Lipid_A_modif_metabolic_enz"/>
</dbReference>
<comment type="similarity">
    <text evidence="2">Belongs to the VKOR family.</text>
</comment>
<dbReference type="InterPro" id="IPR036291">
    <property type="entry name" value="NAD(P)-bd_dom_sf"/>
</dbReference>
<dbReference type="AlphaFoldDB" id="A0A368U7M9"/>
<keyword evidence="7 10" id="KW-0472">Membrane</keyword>
<feature type="transmembrane region" description="Helical" evidence="10">
    <location>
        <begin position="743"/>
        <end position="762"/>
    </location>
</feature>
<evidence type="ECO:0000256" key="5">
    <source>
        <dbReference type="ARBA" id="ARBA00022989"/>
    </source>
</evidence>
<organism evidence="14 15">
    <name type="scientific">Vreelandella rituensis</name>
    <dbReference type="NCBI Taxonomy" id="2282306"/>
    <lineage>
        <taxon>Bacteria</taxon>
        <taxon>Pseudomonadati</taxon>
        <taxon>Pseudomonadota</taxon>
        <taxon>Gammaproteobacteria</taxon>
        <taxon>Oceanospirillales</taxon>
        <taxon>Halomonadaceae</taxon>
        <taxon>Vreelandella</taxon>
    </lineage>
</organism>
<feature type="transmembrane region" description="Helical" evidence="10">
    <location>
        <begin position="606"/>
        <end position="629"/>
    </location>
</feature>
<keyword evidence="15" id="KW-1185">Reference proteome</keyword>
<dbReference type="InterPro" id="IPR012932">
    <property type="entry name" value="VKOR"/>
</dbReference>
<protein>
    <submittedName>
        <fullName evidence="14">NAD-dependent epimerase/dehydratase family protein</fullName>
    </submittedName>
</protein>
<evidence type="ECO:0000256" key="7">
    <source>
        <dbReference type="ARBA" id="ARBA00023136"/>
    </source>
</evidence>
<dbReference type="Pfam" id="PF01370">
    <property type="entry name" value="Epimerase"/>
    <property type="match status" value="1"/>
</dbReference>
<keyword evidence="6" id="KW-0560">Oxidoreductase</keyword>
<dbReference type="OrthoDB" id="9814124at2"/>
<feature type="transmembrane region" description="Helical" evidence="10">
    <location>
        <begin position="447"/>
        <end position="466"/>
    </location>
</feature>
<feature type="transmembrane region" description="Helical" evidence="10">
    <location>
        <begin position="769"/>
        <end position="787"/>
    </location>
</feature>
<name>A0A368U7M9_9GAMM</name>
<feature type="domain" description="Vitamin K epoxide reductase" evidence="13">
    <location>
        <begin position="523"/>
        <end position="656"/>
    </location>
</feature>
<dbReference type="CDD" id="cd12919">
    <property type="entry name" value="VKOR_2"/>
    <property type="match status" value="1"/>
</dbReference>
<evidence type="ECO:0000256" key="1">
    <source>
        <dbReference type="ARBA" id="ARBA00004141"/>
    </source>
</evidence>
<gene>
    <name evidence="14" type="ORF">DU506_04415</name>
</gene>
<keyword evidence="8" id="KW-1015">Disulfide bond</keyword>
<evidence type="ECO:0000256" key="3">
    <source>
        <dbReference type="ARBA" id="ARBA00022692"/>
    </source>
</evidence>
<sequence>MQDKRNTTQHRPIVIITGAAGGIGTALTHSLKRDYRIIGLDMKEAEEADESHEFDLTSLDSIKEAMDKIADRHGRDIAAVVHLAAYFDFTGEESPLYDKVNVQGTSNLLTALQDMNVDRFIYSSTMLVHKPQIPGRKITEHTPIAPTWAYPKSKADTEAVIREQAGDMPYTLLRLAGMYDESHCVPTLSHQIARIYEDSFKSHLYSGNTGAGQACIHQEDMIDAFRRTIDRRHDLPRENEILVGEPHCVSYEALQNRIGELIHGKEHWKTLSVPKPLAKTGALLEEKSEPLIPDDFDKGEKPFIRPFMIDMADDHYELNINRARKQLGWEPRHELYDKLEDIVANLLKDPRGWYEANGITPPDWMEEASEKGRNAETVLEQHQQQYQREHFRTLWAHFFNMGLGAWLVTSPSILGYTSSAMSFSDMAAGLLLVIFGFMSLSWRHSWARWVCAVVGVWLLFAPLLFWTESAAAYLNGTVTGMLAIGFSAVVRPSPGISPAAATTGPTMPPGWNNNPSSWFQRMPIILLALVGFFISRYLAAYQLGHIDAVWDPFFAGTREGLNGTEDIITSSASKAWPIPDAGLGGIVYMLEILIGLIGTSQRWRTMPWVVASFGVLIVPLGVVSVTFIIIQPILIGTWCTLCLIQAGAMLLQIAYAFNEFVATGEFLKRRYRAGAPMLKIFFTGDTDEGEREPMQDDFHRSPLAIARDALQTGVTLPWNLGLAIAIGIWLMFTRLTLGNEGGLANWDHLLGALIITVSIIALAESARPIRWLLIALGAMLCLVPFLHDASTAALINSLVCGVAVIALSVRCGPIHGRYGSWSRLLV</sequence>
<reference evidence="14 15" key="1">
    <citation type="submission" date="2018-07" db="EMBL/GenBank/DDBJ databases">
        <title>Halomonas rutogse sp. nov., isolated from Lake TangqianCo on Tibetan Plateau.</title>
        <authorList>
            <person name="Lu H."/>
            <person name="Xing P."/>
            <person name="Wu Q."/>
        </authorList>
    </citation>
    <scope>NUCLEOTIDE SEQUENCE [LARGE SCALE GENOMIC DNA]</scope>
    <source>
        <strain evidence="14 15">TQ8S</strain>
    </source>
</reference>
<keyword evidence="3 10" id="KW-0812">Transmembrane</keyword>
<proteinExistence type="inferred from homology"/>
<evidence type="ECO:0000256" key="6">
    <source>
        <dbReference type="ARBA" id="ARBA00023002"/>
    </source>
</evidence>
<feature type="transmembrane region" description="Helical" evidence="10">
    <location>
        <begin position="524"/>
        <end position="544"/>
    </location>
</feature>
<dbReference type="Gene3D" id="1.20.1440.130">
    <property type="entry name" value="VKOR domain"/>
    <property type="match status" value="1"/>
</dbReference>
<evidence type="ECO:0000313" key="15">
    <source>
        <dbReference type="Proteomes" id="UP000253204"/>
    </source>
</evidence>
<dbReference type="Pfam" id="PF03779">
    <property type="entry name" value="SPW"/>
    <property type="match status" value="2"/>
</dbReference>
<feature type="transmembrane region" description="Helical" evidence="10">
    <location>
        <begin position="716"/>
        <end position="737"/>
    </location>
</feature>
<comment type="subcellular location">
    <subcellularLocation>
        <location evidence="1">Membrane</location>
        <topology evidence="1">Multi-pass membrane protein</topology>
    </subcellularLocation>
</comment>
<evidence type="ECO:0000256" key="9">
    <source>
        <dbReference type="ARBA" id="ARBA00023284"/>
    </source>
</evidence>
<evidence type="ECO:0000259" key="12">
    <source>
        <dbReference type="Pfam" id="PF03779"/>
    </source>
</evidence>
<dbReference type="RefSeq" id="WP_114485741.1">
    <property type="nucleotide sequence ID" value="NZ_CBCSHM010000003.1"/>
</dbReference>
<comment type="caution">
    <text evidence="14">The sequence shown here is derived from an EMBL/GenBank/DDBJ whole genome shotgun (WGS) entry which is preliminary data.</text>
</comment>
<feature type="transmembrane region" description="Helical" evidence="10">
    <location>
        <begin position="793"/>
        <end position="813"/>
    </location>
</feature>
<dbReference type="Proteomes" id="UP000253204">
    <property type="component" value="Unassembled WGS sequence"/>
</dbReference>
<keyword evidence="9" id="KW-0676">Redox-active center</keyword>
<keyword evidence="4" id="KW-0874">Quinone</keyword>
<keyword evidence="5 10" id="KW-1133">Transmembrane helix</keyword>
<dbReference type="GO" id="GO:0016020">
    <property type="term" value="C:membrane"/>
    <property type="evidence" value="ECO:0007669"/>
    <property type="project" value="UniProtKB-SubCell"/>
</dbReference>
<dbReference type="GO" id="GO:0016491">
    <property type="term" value="F:oxidoreductase activity"/>
    <property type="evidence" value="ECO:0007669"/>
    <property type="project" value="UniProtKB-KW"/>
</dbReference>
<dbReference type="SUPFAM" id="SSF51735">
    <property type="entry name" value="NAD(P)-binding Rossmann-fold domains"/>
    <property type="match status" value="1"/>
</dbReference>
<feature type="transmembrane region" description="Helical" evidence="10">
    <location>
        <begin position="420"/>
        <end position="440"/>
    </location>
</feature>
<evidence type="ECO:0000256" key="2">
    <source>
        <dbReference type="ARBA" id="ARBA00006214"/>
    </source>
</evidence>
<evidence type="ECO:0000259" key="11">
    <source>
        <dbReference type="Pfam" id="PF01370"/>
    </source>
</evidence>
<feature type="domain" description="NAD-dependent epimerase/dehydratase" evidence="11">
    <location>
        <begin position="14"/>
        <end position="241"/>
    </location>
</feature>
<feature type="domain" description="SPW repeat-containing integral membrane" evidence="12">
    <location>
        <begin position="718"/>
        <end position="808"/>
    </location>
</feature>
<feature type="transmembrane region" description="Helical" evidence="10">
    <location>
        <begin position="635"/>
        <end position="662"/>
    </location>
</feature>
<dbReference type="PANTHER" id="PTHR43245">
    <property type="entry name" value="BIFUNCTIONAL POLYMYXIN RESISTANCE PROTEIN ARNA"/>
    <property type="match status" value="1"/>
</dbReference>
<dbReference type="InterPro" id="IPR001509">
    <property type="entry name" value="Epimerase_deHydtase"/>
</dbReference>
<evidence type="ECO:0000256" key="4">
    <source>
        <dbReference type="ARBA" id="ARBA00022719"/>
    </source>
</evidence>
<accession>A0A368U7M9</accession>
<dbReference type="GO" id="GO:0048038">
    <property type="term" value="F:quinone binding"/>
    <property type="evidence" value="ECO:0007669"/>
    <property type="project" value="UniProtKB-KW"/>
</dbReference>
<evidence type="ECO:0000256" key="10">
    <source>
        <dbReference type="SAM" id="Phobius"/>
    </source>
</evidence>
<dbReference type="Pfam" id="PF07884">
    <property type="entry name" value="VKOR"/>
    <property type="match status" value="1"/>
</dbReference>
<evidence type="ECO:0000256" key="8">
    <source>
        <dbReference type="ARBA" id="ARBA00023157"/>
    </source>
</evidence>
<dbReference type="Gene3D" id="3.40.50.720">
    <property type="entry name" value="NAD(P)-binding Rossmann-like Domain"/>
    <property type="match status" value="1"/>
</dbReference>
<evidence type="ECO:0000313" key="14">
    <source>
        <dbReference type="EMBL" id="RCV92985.1"/>
    </source>
</evidence>